<comment type="function">
    <text evidence="1 7">Catalyzes the insertion of molybdate into adenylated molybdopterin with the concomitant release of AMP.</text>
</comment>
<dbReference type="SUPFAM" id="SSF63867">
    <property type="entry name" value="MoeA C-terminal domain-like"/>
    <property type="match status" value="1"/>
</dbReference>
<dbReference type="InterPro" id="IPR036425">
    <property type="entry name" value="MoaB/Mog-like_dom_sf"/>
</dbReference>
<dbReference type="SMART" id="SM00852">
    <property type="entry name" value="MoCF_biosynth"/>
    <property type="match status" value="1"/>
</dbReference>
<evidence type="ECO:0000256" key="6">
    <source>
        <dbReference type="ARBA" id="ARBA00047317"/>
    </source>
</evidence>
<keyword evidence="7" id="KW-0460">Magnesium</keyword>
<dbReference type="InterPro" id="IPR005111">
    <property type="entry name" value="MoeA_C_domain_IV"/>
</dbReference>
<evidence type="ECO:0000256" key="4">
    <source>
        <dbReference type="ARBA" id="ARBA00022505"/>
    </source>
</evidence>
<dbReference type="GO" id="GO:0006777">
    <property type="term" value="P:Mo-molybdopterin cofactor biosynthetic process"/>
    <property type="evidence" value="ECO:0007669"/>
    <property type="project" value="UniProtKB-UniRule"/>
</dbReference>
<dbReference type="EMBL" id="JAMTCS010000002">
    <property type="protein sequence ID" value="MCP2263502.1"/>
    <property type="molecule type" value="Genomic_DNA"/>
</dbReference>
<dbReference type="Proteomes" id="UP001139493">
    <property type="component" value="Unassembled WGS sequence"/>
</dbReference>
<dbReference type="AlphaFoldDB" id="A0A9X2G1E9"/>
<keyword evidence="7" id="KW-0479">Metal-binding</keyword>
<evidence type="ECO:0000256" key="2">
    <source>
        <dbReference type="ARBA" id="ARBA00005046"/>
    </source>
</evidence>
<dbReference type="GO" id="GO:0061599">
    <property type="term" value="F:molybdopterin molybdotransferase activity"/>
    <property type="evidence" value="ECO:0007669"/>
    <property type="project" value="UniProtKB-UniRule"/>
</dbReference>
<dbReference type="Gene3D" id="2.40.340.10">
    <property type="entry name" value="MoeA, C-terminal, domain IV"/>
    <property type="match status" value="1"/>
</dbReference>
<protein>
    <recommendedName>
        <fullName evidence="7">Molybdopterin molybdenumtransferase</fullName>
        <ecNumber evidence="7">2.10.1.1</ecNumber>
    </recommendedName>
</protein>
<dbReference type="InterPro" id="IPR036688">
    <property type="entry name" value="MoeA_C_domain_IV_sf"/>
</dbReference>
<keyword evidence="4 7" id="KW-0500">Molybdenum</keyword>
<keyword evidence="10" id="KW-1185">Reference proteome</keyword>
<evidence type="ECO:0000256" key="5">
    <source>
        <dbReference type="ARBA" id="ARBA00023150"/>
    </source>
</evidence>
<dbReference type="Pfam" id="PF03453">
    <property type="entry name" value="MoeA_N"/>
    <property type="match status" value="1"/>
</dbReference>
<evidence type="ECO:0000313" key="9">
    <source>
        <dbReference type="EMBL" id="MCP2263502.1"/>
    </source>
</evidence>
<dbReference type="FunFam" id="2.170.190.11:FF:000001">
    <property type="entry name" value="Molybdopterin molybdenumtransferase"/>
    <property type="match status" value="1"/>
</dbReference>
<keyword evidence="7" id="KW-0808">Transferase</keyword>
<dbReference type="PANTHER" id="PTHR10192:SF5">
    <property type="entry name" value="GEPHYRIN"/>
    <property type="match status" value="1"/>
</dbReference>
<dbReference type="Gene3D" id="2.170.190.11">
    <property type="entry name" value="Molybdopterin biosynthesis moea protein, domain 3"/>
    <property type="match status" value="1"/>
</dbReference>
<dbReference type="GO" id="GO:0005829">
    <property type="term" value="C:cytosol"/>
    <property type="evidence" value="ECO:0007669"/>
    <property type="project" value="TreeGrafter"/>
</dbReference>
<dbReference type="InterPro" id="IPR005110">
    <property type="entry name" value="MoeA_linker/N"/>
</dbReference>
<reference evidence="9" key="1">
    <citation type="submission" date="2022-06" db="EMBL/GenBank/DDBJ databases">
        <title>Genomic Encyclopedia of Archaeal and Bacterial Type Strains, Phase II (KMG-II): from individual species to whole genera.</title>
        <authorList>
            <person name="Goeker M."/>
        </authorList>
    </citation>
    <scope>NUCLEOTIDE SEQUENCE</scope>
    <source>
        <strain evidence="9">DSM 26652</strain>
    </source>
</reference>
<comment type="pathway">
    <text evidence="2 7">Cofactor biosynthesis; molybdopterin biosynthesis.</text>
</comment>
<dbReference type="InterPro" id="IPR001453">
    <property type="entry name" value="MoaB/Mog_dom"/>
</dbReference>
<comment type="caution">
    <text evidence="9">The sequence shown here is derived from an EMBL/GenBank/DDBJ whole genome shotgun (WGS) entry which is preliminary data.</text>
</comment>
<dbReference type="Gene3D" id="3.40.980.10">
    <property type="entry name" value="MoaB/Mog-like domain"/>
    <property type="match status" value="2"/>
</dbReference>
<organism evidence="9 10">
    <name type="scientific">Promicromonospora thailandica</name>
    <dbReference type="NCBI Taxonomy" id="765201"/>
    <lineage>
        <taxon>Bacteria</taxon>
        <taxon>Bacillati</taxon>
        <taxon>Actinomycetota</taxon>
        <taxon>Actinomycetes</taxon>
        <taxon>Micrococcales</taxon>
        <taxon>Promicromonosporaceae</taxon>
        <taxon>Promicromonospora</taxon>
    </lineage>
</organism>
<dbReference type="SUPFAM" id="SSF53218">
    <property type="entry name" value="Molybdenum cofactor biosynthesis proteins"/>
    <property type="match status" value="1"/>
</dbReference>
<comment type="cofactor">
    <cofactor evidence="7">
        <name>Mg(2+)</name>
        <dbReference type="ChEBI" id="CHEBI:18420"/>
    </cofactor>
</comment>
<comment type="catalytic activity">
    <reaction evidence="6">
        <text>adenylyl-molybdopterin + molybdate = Mo-molybdopterin + AMP + H(+)</text>
        <dbReference type="Rhea" id="RHEA:35047"/>
        <dbReference type="ChEBI" id="CHEBI:15378"/>
        <dbReference type="ChEBI" id="CHEBI:36264"/>
        <dbReference type="ChEBI" id="CHEBI:62727"/>
        <dbReference type="ChEBI" id="CHEBI:71302"/>
        <dbReference type="ChEBI" id="CHEBI:456215"/>
        <dbReference type="EC" id="2.10.1.1"/>
    </reaction>
</comment>
<evidence type="ECO:0000313" key="10">
    <source>
        <dbReference type="Proteomes" id="UP001139493"/>
    </source>
</evidence>
<dbReference type="InterPro" id="IPR038987">
    <property type="entry name" value="MoeA-like"/>
</dbReference>
<dbReference type="SUPFAM" id="SSF63882">
    <property type="entry name" value="MoeA N-terminal region -like"/>
    <property type="match status" value="1"/>
</dbReference>
<dbReference type="InterPro" id="IPR036135">
    <property type="entry name" value="MoeA_linker/N_sf"/>
</dbReference>
<sequence length="469" mass="47230">MAGEVRSVEEHVERVLALVAPLTVRPRPVAEALGAVVAQDVRAEVSVPPFDSAAMDGYAVRSVDLPADGTPVTLPVAGDVAAGPGAARALRPGTAVRIMTGAPMPPGADAVVPVEHTSTGRFVAGAARAEESVVLARRPRPHVRSTGEDVREGDLLARAGTEVTAALVGALAASGTVDVPVRRRPVVAVISTGAELVPVGAALGAGQITDSNGPMLAAAARAAGADVVRLGPVPDDPEALRAALDGALDRALDRARGRARGRSAHTPVDNPVDNVAVDLIVTAGGVSAGAADVVRELLAAQPPAVSEADVASVAMSPGRPQALARWRGVPWLALPGNPVGAYASFELFARPAIGRLRGAIRPGDDRLAELGRSASTLSTQSNILDGAPLPAAAAWSGAPGRLLVVPVRFVPLPDGSAAAPAGPRGSVGVVPAGSRHSLSALATADGLALVPPDVEKVRAGDPVRVLRLR</sequence>
<comment type="similarity">
    <text evidence="3 7">Belongs to the MoeA family.</text>
</comment>
<gene>
    <name evidence="9" type="ORF">APR03_000833</name>
</gene>
<evidence type="ECO:0000259" key="8">
    <source>
        <dbReference type="SMART" id="SM00852"/>
    </source>
</evidence>
<evidence type="ECO:0000256" key="7">
    <source>
        <dbReference type="RuleBase" id="RU365090"/>
    </source>
</evidence>
<dbReference type="Gene3D" id="3.90.105.10">
    <property type="entry name" value="Molybdopterin biosynthesis moea protein, domain 2"/>
    <property type="match status" value="1"/>
</dbReference>
<dbReference type="RefSeq" id="WP_253833089.1">
    <property type="nucleotide sequence ID" value="NZ_JAMTCS010000002.1"/>
</dbReference>
<accession>A0A9X2G1E9</accession>
<dbReference type="Pfam" id="PF00994">
    <property type="entry name" value="MoCF_biosynth"/>
    <property type="match status" value="2"/>
</dbReference>
<evidence type="ECO:0000256" key="3">
    <source>
        <dbReference type="ARBA" id="ARBA00010763"/>
    </source>
</evidence>
<evidence type="ECO:0000256" key="1">
    <source>
        <dbReference type="ARBA" id="ARBA00002901"/>
    </source>
</evidence>
<dbReference type="PANTHER" id="PTHR10192">
    <property type="entry name" value="MOLYBDOPTERIN BIOSYNTHESIS PROTEIN"/>
    <property type="match status" value="1"/>
</dbReference>
<dbReference type="GO" id="GO:0046872">
    <property type="term" value="F:metal ion binding"/>
    <property type="evidence" value="ECO:0007669"/>
    <property type="project" value="UniProtKB-UniRule"/>
</dbReference>
<feature type="domain" description="MoaB/Mog" evidence="8">
    <location>
        <begin position="188"/>
        <end position="355"/>
    </location>
</feature>
<name>A0A9X2G1E9_9MICO</name>
<keyword evidence="5 7" id="KW-0501">Molybdenum cofactor biosynthesis</keyword>
<proteinExistence type="inferred from homology"/>
<dbReference type="Pfam" id="PF03454">
    <property type="entry name" value="MoeA_C"/>
    <property type="match status" value="1"/>
</dbReference>
<dbReference type="CDD" id="cd00887">
    <property type="entry name" value="MoeA"/>
    <property type="match status" value="1"/>
</dbReference>
<dbReference type="EC" id="2.10.1.1" evidence="7"/>